<dbReference type="OrthoDB" id="2962993at2759"/>
<protein>
    <recommendedName>
        <fullName evidence="4">Major facilitator superfamily (MFS) profile domain-containing protein</fullName>
    </recommendedName>
</protein>
<dbReference type="InParanoid" id="A0A1V8TC24"/>
<evidence type="ECO:0000313" key="3">
    <source>
        <dbReference type="Proteomes" id="UP000192596"/>
    </source>
</evidence>
<sequence length="73" mass="8204">MGKDDSGSSHGSGNHADEKHIDLDSHIEERFPDPDAGKSEAERAAIDKALVRRLDFKLIPWLTLLYLVSFLDR</sequence>
<name>A0A1V8TC24_9PEZI</name>
<accession>A0A1V8TC24</accession>
<evidence type="ECO:0008006" key="4">
    <source>
        <dbReference type="Google" id="ProtNLM"/>
    </source>
</evidence>
<comment type="caution">
    <text evidence="2">The sequence shown here is derived from an EMBL/GenBank/DDBJ whole genome shotgun (WGS) entry which is preliminary data.</text>
</comment>
<dbReference type="Proteomes" id="UP000192596">
    <property type="component" value="Unassembled WGS sequence"/>
</dbReference>
<evidence type="ECO:0000256" key="1">
    <source>
        <dbReference type="SAM" id="MobiDB-lite"/>
    </source>
</evidence>
<feature type="region of interest" description="Disordered" evidence="1">
    <location>
        <begin position="1"/>
        <end position="39"/>
    </location>
</feature>
<evidence type="ECO:0000313" key="2">
    <source>
        <dbReference type="EMBL" id="OQO08801.1"/>
    </source>
</evidence>
<organism evidence="2 3">
    <name type="scientific">Cryoendolithus antarcticus</name>
    <dbReference type="NCBI Taxonomy" id="1507870"/>
    <lineage>
        <taxon>Eukaryota</taxon>
        <taxon>Fungi</taxon>
        <taxon>Dikarya</taxon>
        <taxon>Ascomycota</taxon>
        <taxon>Pezizomycotina</taxon>
        <taxon>Dothideomycetes</taxon>
        <taxon>Dothideomycetidae</taxon>
        <taxon>Cladosporiales</taxon>
        <taxon>Cladosporiaceae</taxon>
        <taxon>Cryoendolithus</taxon>
    </lineage>
</organism>
<dbReference type="STRING" id="1507870.A0A1V8TC24"/>
<dbReference type="EMBL" id="NAJO01000011">
    <property type="protein sequence ID" value="OQO08801.1"/>
    <property type="molecule type" value="Genomic_DNA"/>
</dbReference>
<proteinExistence type="predicted"/>
<dbReference type="AlphaFoldDB" id="A0A1V8TC24"/>
<feature type="compositionally biased region" description="Basic and acidic residues" evidence="1">
    <location>
        <begin position="15"/>
        <end position="39"/>
    </location>
</feature>
<gene>
    <name evidence="2" type="ORF">B0A48_05691</name>
</gene>
<reference evidence="3" key="1">
    <citation type="submission" date="2017-03" db="EMBL/GenBank/DDBJ databases">
        <title>Genomes of endolithic fungi from Antarctica.</title>
        <authorList>
            <person name="Coleine C."/>
            <person name="Masonjones S."/>
            <person name="Stajich J.E."/>
        </authorList>
    </citation>
    <scope>NUCLEOTIDE SEQUENCE [LARGE SCALE GENOMIC DNA]</scope>
    <source>
        <strain evidence="3">CCFEE 5527</strain>
    </source>
</reference>
<keyword evidence="3" id="KW-1185">Reference proteome</keyword>